<dbReference type="SMART" id="SM00228">
    <property type="entry name" value="PDZ"/>
    <property type="match status" value="1"/>
</dbReference>
<dbReference type="GO" id="GO:0008236">
    <property type="term" value="F:serine-type peptidase activity"/>
    <property type="evidence" value="ECO:0007669"/>
    <property type="project" value="UniProtKB-KW"/>
</dbReference>
<evidence type="ECO:0000313" key="9">
    <source>
        <dbReference type="Proteomes" id="UP000282832"/>
    </source>
</evidence>
<evidence type="ECO:0000256" key="4">
    <source>
        <dbReference type="ARBA" id="ARBA00022825"/>
    </source>
</evidence>
<evidence type="ECO:0000256" key="3">
    <source>
        <dbReference type="ARBA" id="ARBA00022801"/>
    </source>
</evidence>
<evidence type="ECO:0000259" key="7">
    <source>
        <dbReference type="SMART" id="SM00245"/>
    </source>
</evidence>
<comment type="similarity">
    <text evidence="1 5">Belongs to the peptidase S41A family.</text>
</comment>
<dbReference type="FunFam" id="3.90.226.10:FF:000090">
    <property type="entry name" value="Tail-specific protease"/>
    <property type="match status" value="1"/>
</dbReference>
<accession>A0A437PXU9</accession>
<dbReference type="SUPFAM" id="SSF50156">
    <property type="entry name" value="PDZ domain-like"/>
    <property type="match status" value="1"/>
</dbReference>
<dbReference type="GO" id="GO:0030288">
    <property type="term" value="C:outer membrane-bounded periplasmic space"/>
    <property type="evidence" value="ECO:0007669"/>
    <property type="project" value="TreeGrafter"/>
</dbReference>
<reference evidence="8 9" key="1">
    <citation type="submission" date="2019-01" db="EMBL/GenBank/DDBJ databases">
        <authorList>
            <person name="Chen W.-M."/>
        </authorList>
    </citation>
    <scope>NUCLEOTIDE SEQUENCE [LARGE SCALE GENOMIC DNA]</scope>
    <source>
        <strain evidence="8 9">FSY-15</strain>
    </source>
</reference>
<dbReference type="InterPro" id="IPR005151">
    <property type="entry name" value="Tail-specific_protease"/>
</dbReference>
<dbReference type="RefSeq" id="WP_127802623.1">
    <property type="nucleotide sequence ID" value="NZ_SACY01000001.1"/>
</dbReference>
<dbReference type="SMART" id="SM00245">
    <property type="entry name" value="TSPc"/>
    <property type="match status" value="1"/>
</dbReference>
<evidence type="ECO:0000259" key="6">
    <source>
        <dbReference type="SMART" id="SM00228"/>
    </source>
</evidence>
<dbReference type="PANTHER" id="PTHR32060:SF22">
    <property type="entry name" value="CARBOXYL-TERMINAL-PROCESSING PEPTIDASE 3, CHLOROPLASTIC"/>
    <property type="match status" value="1"/>
</dbReference>
<evidence type="ECO:0000313" key="8">
    <source>
        <dbReference type="EMBL" id="RVU27072.1"/>
    </source>
</evidence>
<comment type="caution">
    <text evidence="8">The sequence shown here is derived from an EMBL/GenBank/DDBJ whole genome shotgun (WGS) entry which is preliminary data.</text>
</comment>
<dbReference type="InterPro" id="IPR029045">
    <property type="entry name" value="ClpP/crotonase-like_dom_sf"/>
</dbReference>
<dbReference type="Pfam" id="PF17804">
    <property type="entry name" value="TSP_NTD"/>
    <property type="match status" value="1"/>
</dbReference>
<dbReference type="CDD" id="cd06782">
    <property type="entry name" value="cpPDZ_CPP-like"/>
    <property type="match status" value="1"/>
</dbReference>
<dbReference type="SUPFAM" id="SSF52096">
    <property type="entry name" value="ClpP/crotonase"/>
    <property type="match status" value="1"/>
</dbReference>
<dbReference type="GO" id="GO:0007165">
    <property type="term" value="P:signal transduction"/>
    <property type="evidence" value="ECO:0007669"/>
    <property type="project" value="TreeGrafter"/>
</dbReference>
<gene>
    <name evidence="8" type="ORF">EOJ36_03490</name>
</gene>
<keyword evidence="2 5" id="KW-0645">Protease</keyword>
<dbReference type="AlphaFoldDB" id="A0A437PXU9"/>
<organism evidence="8 9">
    <name type="scientific">Sandaracinomonas limnophila</name>
    <dbReference type="NCBI Taxonomy" id="1862386"/>
    <lineage>
        <taxon>Bacteria</taxon>
        <taxon>Pseudomonadati</taxon>
        <taxon>Bacteroidota</taxon>
        <taxon>Cytophagia</taxon>
        <taxon>Cytophagales</taxon>
        <taxon>Flectobacillaceae</taxon>
        <taxon>Sandaracinomonas</taxon>
    </lineage>
</organism>
<dbReference type="InterPro" id="IPR036034">
    <property type="entry name" value="PDZ_sf"/>
</dbReference>
<dbReference type="OrthoDB" id="9812068at2"/>
<feature type="domain" description="Tail specific protease" evidence="7">
    <location>
        <begin position="335"/>
        <end position="549"/>
    </location>
</feature>
<keyword evidence="3 5" id="KW-0378">Hydrolase</keyword>
<dbReference type="EMBL" id="SACY01000001">
    <property type="protein sequence ID" value="RVU27072.1"/>
    <property type="molecule type" value="Genomic_DNA"/>
</dbReference>
<name>A0A437PXU9_9BACT</name>
<dbReference type="Proteomes" id="UP000282832">
    <property type="component" value="Unassembled WGS sequence"/>
</dbReference>
<dbReference type="PANTHER" id="PTHR32060">
    <property type="entry name" value="TAIL-SPECIFIC PROTEASE"/>
    <property type="match status" value="1"/>
</dbReference>
<evidence type="ECO:0000256" key="2">
    <source>
        <dbReference type="ARBA" id="ARBA00022670"/>
    </source>
</evidence>
<dbReference type="Pfam" id="PF03572">
    <property type="entry name" value="Peptidase_S41"/>
    <property type="match status" value="1"/>
</dbReference>
<protein>
    <submittedName>
        <fullName evidence="8">Tail-specific protease</fullName>
    </submittedName>
</protein>
<dbReference type="NCBIfam" id="TIGR00225">
    <property type="entry name" value="prc"/>
    <property type="match status" value="1"/>
</dbReference>
<dbReference type="InterPro" id="IPR020992">
    <property type="entry name" value="Tail_Prtase_C"/>
</dbReference>
<keyword evidence="4 5" id="KW-0720">Serine protease</keyword>
<dbReference type="Gene3D" id="3.30.750.44">
    <property type="match status" value="1"/>
</dbReference>
<dbReference type="InterPro" id="IPR040573">
    <property type="entry name" value="TSP_N"/>
</dbReference>
<dbReference type="GO" id="GO:0006508">
    <property type="term" value="P:proteolysis"/>
    <property type="evidence" value="ECO:0007669"/>
    <property type="project" value="UniProtKB-KW"/>
</dbReference>
<dbReference type="InterPro" id="IPR004447">
    <property type="entry name" value="Peptidase_S41A"/>
</dbReference>
<dbReference type="Gene3D" id="3.90.226.10">
    <property type="entry name" value="2-enoyl-CoA Hydratase, Chain A, domain 1"/>
    <property type="match status" value="1"/>
</dbReference>
<dbReference type="InterPro" id="IPR001478">
    <property type="entry name" value="PDZ"/>
</dbReference>
<keyword evidence="9" id="KW-1185">Reference proteome</keyword>
<dbReference type="GO" id="GO:0004175">
    <property type="term" value="F:endopeptidase activity"/>
    <property type="evidence" value="ECO:0007669"/>
    <property type="project" value="TreeGrafter"/>
</dbReference>
<feature type="domain" description="PDZ" evidence="6">
    <location>
        <begin position="252"/>
        <end position="330"/>
    </location>
</feature>
<dbReference type="Gene3D" id="2.30.42.10">
    <property type="match status" value="1"/>
</dbReference>
<evidence type="ECO:0000256" key="5">
    <source>
        <dbReference type="RuleBase" id="RU004404"/>
    </source>
</evidence>
<dbReference type="Pfam" id="PF11818">
    <property type="entry name" value="DUF3340"/>
    <property type="match status" value="1"/>
</dbReference>
<proteinExistence type="inferred from homology"/>
<evidence type="ECO:0000256" key="1">
    <source>
        <dbReference type="ARBA" id="ARBA00009179"/>
    </source>
</evidence>
<dbReference type="CDD" id="cd07560">
    <property type="entry name" value="Peptidase_S41_CPP"/>
    <property type="match status" value="1"/>
</dbReference>
<sequence length="704" mass="79471">MKKILPFLIPFTFFAVILLHGRERVSFLQDSSVAVQEGDITPTDLQKKVERLVFDILSNYHYRKVPVNDSLSERILEEYIKNLDPNKAYFIASDIKNFDQFKFEIDNELAKGDLTAAFSIYNTYQKRLKERFEYVKSVLDSPQDFTADDSYSPNRDKLNWAEDVSALNDYWRKDLKRQILDEKINTKKADTTIVRELKDRFKRSEKYMTRAKSEDVFQAFMNAYTESIDPHTSYMIPKTASEFNKDMAQSFEGIGATLRLEGDYVTIMELIPGGPAFRSKLISPKDRIVGVAQGDEGAFTDIIGWFTDDAVKLIRGPKATVVRLKILKGGAATGTPPIEIRLVREKIKIEEQTAKKEIITQGTTKIGLITIPMFYRDFEGARSKEQDFKSTSGDVKKFLNEFKKEGGVDAVLIDLRNNGGGSLLEAIDLTGLFISKGPVVQRKNSEGQISTEEDRNAEVAYDGPLAIMINRFSASASEIFAAAIQDYKRGIIIGEQSYGKGTVQSVVDLTRYMGGNEPAGQLKITLEKFYRITGSSTQHKGVSPDFSLPSAFTAEEYGESSQKSALPWDKISTSNFQVLQNVNSTLLNKLNANFQVRLKTNAELVKLKTDTEKFKKFKEKNIISLQWDKRKKELEELKKQPDETESIVQAMGGAAQIDSDSTKTALAKKEDKHAKDVYLKESKQIVADWLQLLGNKPQKAITKK</sequence>